<dbReference type="PANTHER" id="PTHR33198:SF20">
    <property type="entry name" value="RETROTRANSPOSON GAG DOMAIN-CONTAINING PROTEIN"/>
    <property type="match status" value="1"/>
</dbReference>
<accession>A0A8B7ZJE8</accession>
<dbReference type="GeneID" id="110987377"/>
<dbReference type="SMART" id="SM00343">
    <property type="entry name" value="ZnF_C2HC"/>
    <property type="match status" value="2"/>
</dbReference>
<dbReference type="PROSITE" id="PS00141">
    <property type="entry name" value="ASP_PROTEASE"/>
    <property type="match status" value="1"/>
</dbReference>
<dbReference type="SUPFAM" id="SSF50630">
    <property type="entry name" value="Acid proteases"/>
    <property type="match status" value="1"/>
</dbReference>
<dbReference type="OrthoDB" id="10068383at2759"/>
<dbReference type="PROSITE" id="PS50158">
    <property type="entry name" value="ZF_CCHC"/>
    <property type="match status" value="1"/>
</dbReference>
<dbReference type="PANTHER" id="PTHR33198">
    <property type="entry name" value="ANK_REP_REGION DOMAIN-CONTAINING PROTEIN-RELATED"/>
    <property type="match status" value="1"/>
</dbReference>
<organism evidence="4 5">
    <name type="scientific">Acanthaster planci</name>
    <name type="common">Crown-of-thorns starfish</name>
    <dbReference type="NCBI Taxonomy" id="133434"/>
    <lineage>
        <taxon>Eukaryota</taxon>
        <taxon>Metazoa</taxon>
        <taxon>Echinodermata</taxon>
        <taxon>Eleutherozoa</taxon>
        <taxon>Asterozoa</taxon>
        <taxon>Asteroidea</taxon>
        <taxon>Valvatacea</taxon>
        <taxon>Valvatida</taxon>
        <taxon>Acanthasteridae</taxon>
        <taxon>Acanthaster</taxon>
    </lineage>
</organism>
<dbReference type="Proteomes" id="UP000694845">
    <property type="component" value="Unplaced"/>
</dbReference>
<dbReference type="InterPro" id="IPR001878">
    <property type="entry name" value="Znf_CCHC"/>
</dbReference>
<dbReference type="GO" id="GO:0004190">
    <property type="term" value="F:aspartic-type endopeptidase activity"/>
    <property type="evidence" value="ECO:0007669"/>
    <property type="project" value="InterPro"/>
</dbReference>
<dbReference type="InterPro" id="IPR001969">
    <property type="entry name" value="Aspartic_peptidase_AS"/>
</dbReference>
<protein>
    <submittedName>
        <fullName evidence="5">Uncharacterized protein LOC110987377</fullName>
    </submittedName>
</protein>
<name>A0A8B7ZJE8_ACAPL</name>
<proteinExistence type="predicted"/>
<dbReference type="InterPro" id="IPR036875">
    <property type="entry name" value="Znf_CCHC_sf"/>
</dbReference>
<dbReference type="Gene3D" id="4.10.60.10">
    <property type="entry name" value="Zinc finger, CCHC-type"/>
    <property type="match status" value="1"/>
</dbReference>
<evidence type="ECO:0000256" key="2">
    <source>
        <dbReference type="SAM" id="MobiDB-lite"/>
    </source>
</evidence>
<dbReference type="RefSeq" id="XP_022105758.1">
    <property type="nucleotide sequence ID" value="XM_022250066.1"/>
</dbReference>
<dbReference type="Gene3D" id="2.40.70.10">
    <property type="entry name" value="Acid Proteases"/>
    <property type="match status" value="1"/>
</dbReference>
<keyword evidence="1" id="KW-0863">Zinc-finger</keyword>
<sequence length="469" mass="52771">MALLPTFPKFDIHQDANAGPRWKKWLQRFERLLIAMDVKDDARKRALLLHYAGTDVDEVFETFENVGDTYQAAADQLTKYFTPRRNVAYEVYQFRQAKQGKTETLDAFHTKLRQLAQTCEFSDVDKEICAQIILNCQSQRLRRRALREPMTLESLLSIGRALETSERDADVVEAGRTEAANAISASQGATGRSRRDKANSEKSSKPHRPRQRDTSKSRKRSQSRHRQSTRPSRTCYFCGGAYPHARVCPAKGKKCRNCGKIGHFDSVCRSATISTIEQDDDSDVDYIFANQPDSAYVIHSAKLPTCEMTIGDTTLTAMIDSGASVNVLNLKSFNLLQSNGLKFQTRKSTSKVFAYGTKTPLPVRGIIEATVNVGPNTCCAEFHVVNTDTCNLLSFTTARQLKLISFNSDHVTCNLQPVPEQTNQTPANDMRHEQIMKQYGNLFEGIGKIKDVKISLHVDPEVKPKQQKH</sequence>
<dbReference type="KEGG" id="aplc:110987377"/>
<reference evidence="5" key="1">
    <citation type="submission" date="2025-08" db="UniProtKB">
        <authorList>
            <consortium name="RefSeq"/>
        </authorList>
    </citation>
    <scope>IDENTIFICATION</scope>
</reference>
<feature type="domain" description="CCHC-type" evidence="3">
    <location>
        <begin position="254"/>
        <end position="270"/>
    </location>
</feature>
<keyword evidence="1" id="KW-0862">Zinc</keyword>
<dbReference type="SUPFAM" id="SSF57756">
    <property type="entry name" value="Retrovirus zinc finger-like domains"/>
    <property type="match status" value="1"/>
</dbReference>
<dbReference type="InterPro" id="IPR021109">
    <property type="entry name" value="Peptidase_aspartic_dom_sf"/>
</dbReference>
<dbReference type="GO" id="GO:0006508">
    <property type="term" value="P:proteolysis"/>
    <property type="evidence" value="ECO:0007669"/>
    <property type="project" value="InterPro"/>
</dbReference>
<evidence type="ECO:0000313" key="4">
    <source>
        <dbReference type="Proteomes" id="UP000694845"/>
    </source>
</evidence>
<keyword evidence="4" id="KW-1185">Reference proteome</keyword>
<evidence type="ECO:0000313" key="5">
    <source>
        <dbReference type="RefSeq" id="XP_022105758.1"/>
    </source>
</evidence>
<dbReference type="GO" id="GO:0008270">
    <property type="term" value="F:zinc ion binding"/>
    <property type="evidence" value="ECO:0007669"/>
    <property type="project" value="UniProtKB-KW"/>
</dbReference>
<evidence type="ECO:0000259" key="3">
    <source>
        <dbReference type="PROSITE" id="PS50158"/>
    </source>
</evidence>
<feature type="region of interest" description="Disordered" evidence="2">
    <location>
        <begin position="178"/>
        <end position="232"/>
    </location>
</feature>
<keyword evidence="1" id="KW-0479">Metal-binding</keyword>
<dbReference type="OMA" id="GPRWKKW"/>
<gene>
    <name evidence="5" type="primary">LOC110987377</name>
</gene>
<dbReference type="AlphaFoldDB" id="A0A8B7ZJE8"/>
<dbReference type="GO" id="GO:0003676">
    <property type="term" value="F:nucleic acid binding"/>
    <property type="evidence" value="ECO:0007669"/>
    <property type="project" value="InterPro"/>
</dbReference>
<evidence type="ECO:0000256" key="1">
    <source>
        <dbReference type="PROSITE-ProRule" id="PRU00047"/>
    </source>
</evidence>
<feature type="compositionally biased region" description="Basic residues" evidence="2">
    <location>
        <begin position="217"/>
        <end position="228"/>
    </location>
</feature>
<dbReference type="CDD" id="cd00303">
    <property type="entry name" value="retropepsin_like"/>
    <property type="match status" value="1"/>
</dbReference>